<keyword evidence="1" id="KW-0436">Ligase</keyword>
<dbReference type="Pfam" id="PF13563">
    <property type="entry name" value="2_5_RNA_ligase2"/>
    <property type="match status" value="1"/>
</dbReference>
<dbReference type="Gene3D" id="3.90.1140.10">
    <property type="entry name" value="Cyclic phosphodiesterase"/>
    <property type="match status" value="1"/>
</dbReference>
<keyword evidence="2" id="KW-1185">Reference proteome</keyword>
<accession>A0A7L4ZV67</accession>
<sequence length="212" mass="23499">MLPAPSTPTALPGPAPICGSAAPGLWIAPACSRNLAHVFRPAHSVDAPLILTLTLDAPAQAFFDELRQRHFPPERNYLHAHLTLFHHLPGAHLAELVQQLSVLAQHQPPLPLRVAGLQFLGRGVAYRLDGPAVEALHRELQRQWWEQLTPQDQQRRRPHVTIQNKVAPDVARALHEHLAAEFEPFGAQGIGLQLWAYRGGPWELLHSFPFAG</sequence>
<dbReference type="AlphaFoldDB" id="A0A7L4ZV67"/>
<evidence type="ECO:0000313" key="2">
    <source>
        <dbReference type="Proteomes" id="UP000326380"/>
    </source>
</evidence>
<dbReference type="GO" id="GO:0016874">
    <property type="term" value="F:ligase activity"/>
    <property type="evidence" value="ECO:0007669"/>
    <property type="project" value="UniProtKB-KW"/>
</dbReference>
<dbReference type="InterPro" id="IPR009097">
    <property type="entry name" value="Cyclic_Pdiesterase"/>
</dbReference>
<organism evidence="1 2">
    <name type="scientific">Hymenobacter busanensis</name>
    <dbReference type="NCBI Taxonomy" id="2607656"/>
    <lineage>
        <taxon>Bacteria</taxon>
        <taxon>Pseudomonadati</taxon>
        <taxon>Bacteroidota</taxon>
        <taxon>Cytophagia</taxon>
        <taxon>Cytophagales</taxon>
        <taxon>Hymenobacteraceae</taxon>
        <taxon>Hymenobacter</taxon>
    </lineage>
</organism>
<comment type="caution">
    <text evidence="1">The sequence shown here is derived from an EMBL/GenBank/DDBJ whole genome shotgun (WGS) entry which is preliminary data.</text>
</comment>
<gene>
    <name evidence="1" type="ORF">F0P96_01515</name>
</gene>
<dbReference type="EMBL" id="VTWU01000001">
    <property type="protein sequence ID" value="KAA9339331.1"/>
    <property type="molecule type" value="Genomic_DNA"/>
</dbReference>
<name>A0A7L4ZV67_9BACT</name>
<proteinExistence type="predicted"/>
<evidence type="ECO:0000313" key="1">
    <source>
        <dbReference type="EMBL" id="KAA9339331.1"/>
    </source>
</evidence>
<protein>
    <submittedName>
        <fullName evidence="1">2'-5' RNA ligase family protein</fullName>
    </submittedName>
</protein>
<dbReference type="SUPFAM" id="SSF55144">
    <property type="entry name" value="LigT-like"/>
    <property type="match status" value="1"/>
</dbReference>
<reference evidence="1 2" key="1">
    <citation type="submission" date="2019-09" db="EMBL/GenBank/DDBJ databases">
        <title>Genome sequence of Hymenobacter sp. M3.</title>
        <authorList>
            <person name="Srinivasan S."/>
        </authorList>
    </citation>
    <scope>NUCLEOTIDE SEQUENCE [LARGE SCALE GENOMIC DNA]</scope>
    <source>
        <strain evidence="1 2">M3</strain>
    </source>
</reference>
<dbReference type="Proteomes" id="UP000326380">
    <property type="component" value="Unassembled WGS sequence"/>
</dbReference>